<evidence type="ECO:0000313" key="2">
    <source>
        <dbReference type="EMBL" id="CDM29945.1"/>
    </source>
</evidence>
<dbReference type="OMA" id="YANNCKG"/>
<sequence>MHASKILATFVAMGVHVVAYNNNCEGSGAAGIALIPQNCINAKNAIDTSATYTDGTEFSKGNCYVKYATNGSGDQPISGQDIVNTMTTIMDSCDVGIGSFGTGNCDSCHVTINYRA</sequence>
<feature type="signal peptide" evidence="1">
    <location>
        <begin position="1"/>
        <end position="19"/>
    </location>
</feature>
<feature type="chain" id="PRO_5004879524" evidence="1">
    <location>
        <begin position="20"/>
        <end position="116"/>
    </location>
</feature>
<name>W6Q0W3_PENRF</name>
<dbReference type="InterPro" id="IPR029167">
    <property type="entry name" value="Mug117"/>
</dbReference>
<keyword evidence="3" id="KW-1185">Reference proteome</keyword>
<reference evidence="2" key="1">
    <citation type="journal article" date="2014" name="Nat. Commun.">
        <title>Multiple recent horizontal transfers of a large genomic region in cheese making fungi.</title>
        <authorList>
            <person name="Cheeseman K."/>
            <person name="Ropars J."/>
            <person name="Renault P."/>
            <person name="Dupont J."/>
            <person name="Gouzy J."/>
            <person name="Branca A."/>
            <person name="Abraham A.L."/>
            <person name="Ceppi M."/>
            <person name="Conseiller E."/>
            <person name="Debuchy R."/>
            <person name="Malagnac F."/>
            <person name="Goarin A."/>
            <person name="Silar P."/>
            <person name="Lacoste S."/>
            <person name="Sallet E."/>
            <person name="Bensimon A."/>
            <person name="Giraud T."/>
            <person name="Brygoo Y."/>
        </authorList>
    </citation>
    <scope>NUCLEOTIDE SEQUENCE [LARGE SCALE GENOMIC DNA]</scope>
    <source>
        <strain evidence="2">FM164</strain>
    </source>
</reference>
<dbReference type="Pfam" id="PF15474">
    <property type="entry name" value="MU117"/>
    <property type="match status" value="1"/>
</dbReference>
<protein>
    <submittedName>
        <fullName evidence="2">Genomic scaffold, ProqFM164S02</fullName>
    </submittedName>
</protein>
<dbReference type="OrthoDB" id="3672617at2759"/>
<dbReference type="AlphaFoldDB" id="W6Q0W3"/>
<evidence type="ECO:0000256" key="1">
    <source>
        <dbReference type="SAM" id="SignalP"/>
    </source>
</evidence>
<dbReference type="STRING" id="1365484.W6Q0W3"/>
<keyword evidence="1" id="KW-0732">Signal</keyword>
<proteinExistence type="predicted"/>
<accession>W6Q0W3</accession>
<evidence type="ECO:0000313" key="3">
    <source>
        <dbReference type="Proteomes" id="UP000030686"/>
    </source>
</evidence>
<gene>
    <name evidence="2" type="ORF">PROQFM164_S02g000094</name>
</gene>
<dbReference type="Proteomes" id="UP000030686">
    <property type="component" value="Unassembled WGS sequence"/>
</dbReference>
<dbReference type="EMBL" id="HG792016">
    <property type="protein sequence ID" value="CDM29945.1"/>
    <property type="molecule type" value="Genomic_DNA"/>
</dbReference>
<organism evidence="2 3">
    <name type="scientific">Penicillium roqueforti (strain FM164)</name>
    <dbReference type="NCBI Taxonomy" id="1365484"/>
    <lineage>
        <taxon>Eukaryota</taxon>
        <taxon>Fungi</taxon>
        <taxon>Dikarya</taxon>
        <taxon>Ascomycota</taxon>
        <taxon>Pezizomycotina</taxon>
        <taxon>Eurotiomycetes</taxon>
        <taxon>Eurotiomycetidae</taxon>
        <taxon>Eurotiales</taxon>
        <taxon>Aspergillaceae</taxon>
        <taxon>Penicillium</taxon>
    </lineage>
</organism>